<dbReference type="SUPFAM" id="SSF51735">
    <property type="entry name" value="NAD(P)-binding Rossmann-fold domains"/>
    <property type="match status" value="1"/>
</dbReference>
<dbReference type="NCBIfam" id="NF009386">
    <property type="entry name" value="PRK12745.1"/>
    <property type="match status" value="1"/>
</dbReference>
<reference evidence="3 4" key="1">
    <citation type="submission" date="2017-06" db="EMBL/GenBank/DDBJ databases">
        <authorList>
            <person name="Kim H.J."/>
            <person name="Triplett B.A."/>
        </authorList>
    </citation>
    <scope>NUCLEOTIDE SEQUENCE [LARGE SCALE GENOMIC DNA]</scope>
    <source>
        <strain evidence="3 4">DSM 11445</strain>
    </source>
</reference>
<dbReference type="Proteomes" id="UP000198440">
    <property type="component" value="Unassembled WGS sequence"/>
</dbReference>
<dbReference type="InterPro" id="IPR036291">
    <property type="entry name" value="NAD(P)-bd_dom_sf"/>
</dbReference>
<sequence>MKKTAFVSGSSRGIGRAIAVELARRGFAVAINGRAESAALSQTLNAIEAAGGHGVAVPGDVTQPANIAPLLDRVEAALGPITTLVANAGAGPLRRADILEVAPDGLMHCLTANTVGPFFLVQECARRMLGRQAPEGQHTSISIISSANATAASPNKADYCISKAGTAMIAKLFAQKLSPHGVQVVDIRPGVIETDLSAAVIDEYRRRIAEEDLALFPRVGQPEDIAKVAGCIADGDLPYVTGSVIAVDGGLSAERF</sequence>
<protein>
    <submittedName>
        <fullName evidence="3">NAD(P)-dependent dehydrogenase, short-chain alcohol dehydrogenase family</fullName>
    </submittedName>
</protein>
<dbReference type="PANTHER" id="PTHR43639">
    <property type="entry name" value="OXIDOREDUCTASE, SHORT-CHAIN DEHYDROGENASE/REDUCTASE FAMILY (AFU_ORTHOLOGUE AFUA_5G02870)"/>
    <property type="match status" value="1"/>
</dbReference>
<dbReference type="InterPro" id="IPR020904">
    <property type="entry name" value="Sc_DH/Rdtase_CS"/>
</dbReference>
<keyword evidence="2" id="KW-0560">Oxidoreductase</keyword>
<gene>
    <name evidence="3" type="ORF">SAMN04488078_107512</name>
</gene>
<dbReference type="Gene3D" id="3.40.50.720">
    <property type="entry name" value="NAD(P)-binding Rossmann-like Domain"/>
    <property type="match status" value="1"/>
</dbReference>
<dbReference type="Pfam" id="PF13561">
    <property type="entry name" value="adh_short_C2"/>
    <property type="match status" value="1"/>
</dbReference>
<organism evidence="3 4">
    <name type="scientific">Antarctobacter heliothermus</name>
    <dbReference type="NCBI Taxonomy" id="74033"/>
    <lineage>
        <taxon>Bacteria</taxon>
        <taxon>Pseudomonadati</taxon>
        <taxon>Pseudomonadota</taxon>
        <taxon>Alphaproteobacteria</taxon>
        <taxon>Rhodobacterales</taxon>
        <taxon>Roseobacteraceae</taxon>
        <taxon>Antarctobacter</taxon>
    </lineage>
</organism>
<accession>A0A239L022</accession>
<dbReference type="InterPro" id="IPR002347">
    <property type="entry name" value="SDR_fam"/>
</dbReference>
<evidence type="ECO:0000256" key="1">
    <source>
        <dbReference type="ARBA" id="ARBA00006484"/>
    </source>
</evidence>
<dbReference type="PANTHER" id="PTHR43639:SF1">
    <property type="entry name" value="SHORT-CHAIN DEHYDROGENASE_REDUCTASE FAMILY PROTEIN"/>
    <property type="match status" value="1"/>
</dbReference>
<dbReference type="PRINTS" id="PR00081">
    <property type="entry name" value="GDHRDH"/>
</dbReference>
<dbReference type="PROSITE" id="PS00061">
    <property type="entry name" value="ADH_SHORT"/>
    <property type="match status" value="1"/>
</dbReference>
<name>A0A239L022_9RHOB</name>
<dbReference type="OrthoDB" id="9803333at2"/>
<dbReference type="AlphaFoldDB" id="A0A239L022"/>
<evidence type="ECO:0000313" key="4">
    <source>
        <dbReference type="Proteomes" id="UP000198440"/>
    </source>
</evidence>
<dbReference type="EMBL" id="FZON01000075">
    <property type="protein sequence ID" value="SNT23332.1"/>
    <property type="molecule type" value="Genomic_DNA"/>
</dbReference>
<proteinExistence type="inferred from homology"/>
<comment type="similarity">
    <text evidence="1">Belongs to the short-chain dehydrogenases/reductases (SDR) family.</text>
</comment>
<dbReference type="GO" id="GO:0016491">
    <property type="term" value="F:oxidoreductase activity"/>
    <property type="evidence" value="ECO:0007669"/>
    <property type="project" value="UniProtKB-KW"/>
</dbReference>
<evidence type="ECO:0000313" key="3">
    <source>
        <dbReference type="EMBL" id="SNT23332.1"/>
    </source>
</evidence>
<evidence type="ECO:0000256" key="2">
    <source>
        <dbReference type="ARBA" id="ARBA00023002"/>
    </source>
</evidence>
<dbReference type="RefSeq" id="WP_089280147.1">
    <property type="nucleotide sequence ID" value="NZ_FZON01000075.1"/>
</dbReference>